<feature type="region of interest" description="Disordered" evidence="1">
    <location>
        <begin position="1"/>
        <end position="146"/>
    </location>
</feature>
<proteinExistence type="predicted"/>
<feature type="region of interest" description="Disordered" evidence="1">
    <location>
        <begin position="2351"/>
        <end position="2376"/>
    </location>
</feature>
<feature type="compositionally biased region" description="Basic residues" evidence="1">
    <location>
        <begin position="2565"/>
        <end position="2581"/>
    </location>
</feature>
<feature type="compositionally biased region" description="Low complexity" evidence="1">
    <location>
        <begin position="2555"/>
        <end position="2564"/>
    </location>
</feature>
<accession>A0A699GK89</accession>
<feature type="region of interest" description="Disordered" evidence="1">
    <location>
        <begin position="394"/>
        <end position="415"/>
    </location>
</feature>
<evidence type="ECO:0000256" key="1">
    <source>
        <dbReference type="SAM" id="MobiDB-lite"/>
    </source>
</evidence>
<sequence>MRRRAAMGDGHRQRAAHQQQQRSIGHQQHGKGHAAQLTRTERQRARKRHEGATLDLHALHAGPQCGKAQQRRQVASAPHGAMVRRQQYEQRVRHDPDIARHRRGGGGAQADDERHGLPAPQQQPRGGNGKPPQAVAQQGGSENGRLPERQLPAAALAVLMAGAGQHDHLGRIAGCRGAPRIVAARARRRDGVHFTVDQHRAHAGRQQFGRRGIGIDVGTLRAGGAGKLRAAAVAAALDQRRLVAQVGQPPQRNHHRHRQRIGHVQRTAMGQARARTRPLRQVAAGRMPHQHDARQVEPVLRRQRAQAVHGSGHVLVHAGIAAALLVVPAVFDVPHGDALRGQRAGHVAHLGDAAKFPGPAAPMHDHGHRVRRLARGHKQLAELRRRRAIRHVRGRRRTGQGQVGGQRHRAGDGGCGQQLGAHVVVTAIDAERRERRQHRDGGVVERCALVGQQRRVDAVRVQVEQVVRAHRHGPRIVDLVAHFQIGDGARLDLVLVVHGAVFAAVIARLAVDRLAQVDGPVTDLPQRAQVHAHFRRRRFQVRDGSLVEQRLRHQLGGRLVDLGDLHLVVVGGGRPVHAAIRAIALVEGGDEFHAAAAGIDGIGKDVDAGLAHGAVEDIAVGQDGGHHGRRVDRAARTVQRAGTDDAVADLDLVDVQRDIEVVGRIEHQTETEVVRFFRFQAIDAHQFRTGGIRRQLHEGAGRADVGGRVVRFGQGRRAETVADGAAHGRHRRDLVARRQLAHARAAKVAEMLVAAGQVHRQVRDRIAGDVDVGRLVLAVMLAGVGERKARVRLRAFLVARGRVARFDLVLVHAVFETARKRERLGPADVDLAARFQRGGGLAGDEGAGAEFGRRGTGVRVQRRIDGILDAHARQVAAIGAAEVHVPVRQLGLDAHRQCHIVLLDRLLRREAERVHAGHAVGQAIVLVGARLLAAGGADRIHLGVGVQVPAEVGGDDVQVVLGVALDLVQVRVAGNLRHAGDVGHVARVDQARVDAATVAEAMVFRFHGQAQVRILERFHADVGRAVGRAAAAVAIAAGRGRRRAAVVVRFQDDVDHPGDGVGAILGGRAVLQHFDVVDGSHGDVVQVSGSAALVWAAEDGQAGRQRQVGGVAAEGLGGKRRQVLRQCLDQVRLPGALQRCGVQYLNRRGAVLGFHAARARAGHDHRRGARFRRSRIGDGGGRHVVRGRPGDIRGAKRQGGQDGCNADLESRIGEARDLHHGARRQVGLGAAEILGVRLHEALGVGLAALGGIAHQEHLHLDHVGHLQLHALQDVLDLFKHRFGLRPGVAERGQRIGRRGLVHHGRHLAADEVDGGGRRNRHGQRNREIGIGNLVADDVRGRFFGSTGCAAQQAGGGKSDRGQDGGDDFFHVQASLWWSVFVRHFGRAELGHAQRGAQLMDVALGQGVRLVAPVAAHIGQDGGDVLVVDGLAEVRHAAAPLEQHAGHLRAVAGDELVAGQRGKRAGDALAGGLVARGAVFQEQRLAILGLGLGRGKRQQDGSSGAQCNHDLHALALSWMRAICCHADSMAPACQPVSHREFGAFGRRHGADLDGGSLVLVVAEHHALFLLPVGRRQRNGVNPAQVGQHVAAVDMVVLFPEAALHLQADLAHRRIRHGCHGLLECVRKIGVDLAQHRQRDRAQAVVGADARHLAADRILVGDGHALVALADVLHLGAVADHLAQAFFECLGNGVHAAHGLEHGGLHREVLHRAVHVAKLGLQQVLEPQRVRRLARSRRHAGARVDRVAASRTARVFQILGRELALVHQVIEQQALVVGAQALIELRILDRLGQQFIDMAAHVGLDFLDAHALVGEHTGVFGIDIRVVVFVDHHFQRHFEQAGVMQRGAVVQRDAPWTVVDIVAFVELASLFFATEFGQRKAPAGALAPAAGKAARFQDLALVAQLAQLEGGGQPGQPGAQDHHFFALAAAGQCGRPGDGGIDAHTPGIHGESLVEQGLVPRTKSFQERCLSLIFAPLRACGDGLYLRETDFICGRRDATAMRQACGAPARAPPDGGGVRRCNKTGIQPAKLTRAGASVRTRGACGAAPGVAGGSRVEQVDGVEIGRVVGHPHLPAAALARALGPAFLDGARAAIDAAGEMDAVGGHHGRRHRHQAAADQVLGIRFESPAAMLHAPRPQAGGRGVVRIRLGQDVAVVVIEDAVDDDARELVHIEHAVEAARRAVCIRRQQVETALQHRLPVARAAVGRHAAQVEVIEQGVAVVAAADGARQRFQRGADQQRVGQVAAWPLGGVDAAAVLLAETLLVGAAVGQRQHRLRPADVPHAHVHAGHHAAEGVHGNVDARAADGLAAVGARHQLHLGAHGVQVIAGAGTAGRRRGNAGRCARQCGAEPRHRCSARGQCPGRAGRRPGGAHGHRTGRAARHFGRTVVVVIEPVIELAERGQHAGAAQRGHLHPARVGVDAALDEEFVEHLLVGAQPREFIVAGRVAGDGNAEDAADLFVGIESRAVVGAVLARPSALDAGRRLAHLALAARVAIVGQQRVGGLPALPVAAQVAVDGGVRDLVQAVAGTWPAAAPGSPPSGRDRPPARWRGRPAGRRAAPTAAPVPRRRSGPPRRTRMRSAARGRSTGRGQCAATAAYSAADRCAVTSAPLARHIEGPRIDHDRVQAHVLITQHLRLDRFHERIPQLPEWRHFELRSQRFVSRLRRVKRTFYDICAITYAITGPGLVLL</sequence>
<feature type="compositionally biased region" description="Basic and acidic residues" evidence="1">
    <location>
        <begin position="86"/>
        <end position="99"/>
    </location>
</feature>
<protein>
    <submittedName>
        <fullName evidence="2">Uncharacterized protein</fullName>
    </submittedName>
</protein>
<name>A0A699GK89_TANCI</name>
<evidence type="ECO:0000313" key="2">
    <source>
        <dbReference type="EMBL" id="GEU28535.1"/>
    </source>
</evidence>
<dbReference type="EMBL" id="BKCJ010000008">
    <property type="protein sequence ID" value="GEU28535.1"/>
    <property type="molecule type" value="Genomic_DNA"/>
</dbReference>
<gene>
    <name evidence="2" type="ORF">Tci_000513</name>
</gene>
<comment type="caution">
    <text evidence="2">The sequence shown here is derived from an EMBL/GenBank/DDBJ whole genome shotgun (WGS) entry which is preliminary data.</text>
</comment>
<reference evidence="2" key="1">
    <citation type="journal article" date="2019" name="Sci. Rep.">
        <title>Draft genome of Tanacetum cinerariifolium, the natural source of mosquito coil.</title>
        <authorList>
            <person name="Yamashiro T."/>
            <person name="Shiraishi A."/>
            <person name="Satake H."/>
            <person name="Nakayama K."/>
        </authorList>
    </citation>
    <scope>NUCLEOTIDE SEQUENCE</scope>
</reference>
<feature type="compositionally biased region" description="Low complexity" evidence="1">
    <location>
        <begin position="16"/>
        <end position="27"/>
    </location>
</feature>
<organism evidence="2">
    <name type="scientific">Tanacetum cinerariifolium</name>
    <name type="common">Dalmatian daisy</name>
    <name type="synonym">Chrysanthemum cinerariifolium</name>
    <dbReference type="NCBI Taxonomy" id="118510"/>
    <lineage>
        <taxon>Eukaryota</taxon>
        <taxon>Viridiplantae</taxon>
        <taxon>Streptophyta</taxon>
        <taxon>Embryophyta</taxon>
        <taxon>Tracheophyta</taxon>
        <taxon>Spermatophyta</taxon>
        <taxon>Magnoliopsida</taxon>
        <taxon>eudicotyledons</taxon>
        <taxon>Gunneridae</taxon>
        <taxon>Pentapetalae</taxon>
        <taxon>asterids</taxon>
        <taxon>campanulids</taxon>
        <taxon>Asterales</taxon>
        <taxon>Asteraceae</taxon>
        <taxon>Asteroideae</taxon>
        <taxon>Anthemideae</taxon>
        <taxon>Anthemidinae</taxon>
        <taxon>Tanacetum</taxon>
    </lineage>
</organism>
<feature type="region of interest" description="Disordered" evidence="1">
    <location>
        <begin position="2529"/>
        <end position="2589"/>
    </location>
</feature>